<evidence type="ECO:0000313" key="2">
    <source>
        <dbReference type="EMBL" id="KAG2564739.1"/>
    </source>
</evidence>
<feature type="chain" id="PRO_5035741026" evidence="1">
    <location>
        <begin position="16"/>
        <end position="57"/>
    </location>
</feature>
<name>A0A8T0PW96_PANVG</name>
<keyword evidence="3" id="KW-1185">Reference proteome</keyword>
<evidence type="ECO:0000256" key="1">
    <source>
        <dbReference type="SAM" id="SignalP"/>
    </source>
</evidence>
<evidence type="ECO:0000313" key="3">
    <source>
        <dbReference type="Proteomes" id="UP000823388"/>
    </source>
</evidence>
<dbReference type="AlphaFoldDB" id="A0A8T0PW96"/>
<accession>A0A8T0PW96</accession>
<dbReference type="EMBL" id="CM029050">
    <property type="protein sequence ID" value="KAG2564739.1"/>
    <property type="molecule type" value="Genomic_DNA"/>
</dbReference>
<dbReference type="Proteomes" id="UP000823388">
    <property type="component" value="Chromosome 7N"/>
</dbReference>
<organism evidence="2 3">
    <name type="scientific">Panicum virgatum</name>
    <name type="common">Blackwell switchgrass</name>
    <dbReference type="NCBI Taxonomy" id="38727"/>
    <lineage>
        <taxon>Eukaryota</taxon>
        <taxon>Viridiplantae</taxon>
        <taxon>Streptophyta</taxon>
        <taxon>Embryophyta</taxon>
        <taxon>Tracheophyta</taxon>
        <taxon>Spermatophyta</taxon>
        <taxon>Magnoliopsida</taxon>
        <taxon>Liliopsida</taxon>
        <taxon>Poales</taxon>
        <taxon>Poaceae</taxon>
        <taxon>PACMAD clade</taxon>
        <taxon>Panicoideae</taxon>
        <taxon>Panicodae</taxon>
        <taxon>Paniceae</taxon>
        <taxon>Panicinae</taxon>
        <taxon>Panicum</taxon>
        <taxon>Panicum sect. Hiantes</taxon>
    </lineage>
</organism>
<comment type="caution">
    <text evidence="2">The sequence shown here is derived from an EMBL/GenBank/DDBJ whole genome shotgun (WGS) entry which is preliminary data.</text>
</comment>
<protein>
    <submittedName>
        <fullName evidence="2">Uncharacterized protein</fullName>
    </submittedName>
</protein>
<sequence>MLFRVLFFFSNTILLQESRLAGFGIGFEIYKITIDVAVDDMSSAVVALITYTPSVRK</sequence>
<proteinExistence type="predicted"/>
<feature type="signal peptide" evidence="1">
    <location>
        <begin position="1"/>
        <end position="15"/>
    </location>
</feature>
<reference evidence="2" key="1">
    <citation type="submission" date="2020-05" db="EMBL/GenBank/DDBJ databases">
        <title>WGS assembly of Panicum virgatum.</title>
        <authorList>
            <person name="Lovell J.T."/>
            <person name="Jenkins J."/>
            <person name="Shu S."/>
            <person name="Juenger T.E."/>
            <person name="Schmutz J."/>
        </authorList>
    </citation>
    <scope>NUCLEOTIDE SEQUENCE</scope>
    <source>
        <strain evidence="2">AP13</strain>
    </source>
</reference>
<gene>
    <name evidence="2" type="ORF">PVAP13_7NG023878</name>
</gene>
<keyword evidence="1" id="KW-0732">Signal</keyword>